<evidence type="ECO:0000256" key="10">
    <source>
        <dbReference type="RuleBase" id="RU363036"/>
    </source>
</evidence>
<dbReference type="EC" id="6.1.1.2" evidence="2 9"/>
<comment type="caution">
    <text evidence="12">The sequence shown here is derived from an EMBL/GenBank/DDBJ whole genome shotgun (WGS) entry which is preliminary data.</text>
</comment>
<dbReference type="CDD" id="cd00806">
    <property type="entry name" value="TrpRS_core"/>
    <property type="match status" value="1"/>
</dbReference>
<dbReference type="Gene3D" id="3.40.50.620">
    <property type="entry name" value="HUPs"/>
    <property type="match status" value="1"/>
</dbReference>
<evidence type="ECO:0000256" key="5">
    <source>
        <dbReference type="ARBA" id="ARBA00022840"/>
    </source>
</evidence>
<dbReference type="GO" id="GO:0006436">
    <property type="term" value="P:tryptophanyl-tRNA aminoacylation"/>
    <property type="evidence" value="ECO:0007669"/>
    <property type="project" value="UniProtKB-UniRule"/>
</dbReference>
<keyword evidence="6 10" id="KW-0648">Protein biosynthesis</keyword>
<dbReference type="InterPro" id="IPR014729">
    <property type="entry name" value="Rossmann-like_a/b/a_fold"/>
</dbReference>
<evidence type="ECO:0000256" key="7">
    <source>
        <dbReference type="ARBA" id="ARBA00023146"/>
    </source>
</evidence>
<dbReference type="SUPFAM" id="SSF52374">
    <property type="entry name" value="Nucleotidylyl transferase"/>
    <property type="match status" value="1"/>
</dbReference>
<keyword evidence="4 10" id="KW-0547">Nucleotide-binding</keyword>
<dbReference type="GO" id="GO:0005524">
    <property type="term" value="F:ATP binding"/>
    <property type="evidence" value="ECO:0007669"/>
    <property type="project" value="UniProtKB-KW"/>
</dbReference>
<dbReference type="InterPro" id="IPR002305">
    <property type="entry name" value="aa-tRNA-synth_Ic"/>
</dbReference>
<dbReference type="Gene3D" id="1.10.240.10">
    <property type="entry name" value="Tyrosyl-Transfer RNA Synthetase"/>
    <property type="match status" value="1"/>
</dbReference>
<name>A0A1F6EHS7_9BACT</name>
<dbReference type="GO" id="GO:0005829">
    <property type="term" value="C:cytosol"/>
    <property type="evidence" value="ECO:0007669"/>
    <property type="project" value="TreeGrafter"/>
</dbReference>
<dbReference type="EMBL" id="MFLY01000026">
    <property type="protein sequence ID" value="OGG72872.1"/>
    <property type="molecule type" value="Genomic_DNA"/>
</dbReference>
<dbReference type="NCBIfam" id="TIGR00233">
    <property type="entry name" value="trpS"/>
    <property type="match status" value="1"/>
</dbReference>
<evidence type="ECO:0000256" key="11">
    <source>
        <dbReference type="SAM" id="MobiDB-lite"/>
    </source>
</evidence>
<keyword evidence="3 10" id="KW-0436">Ligase</keyword>
<gene>
    <name evidence="12" type="ORF">A3A38_04945</name>
</gene>
<evidence type="ECO:0000256" key="3">
    <source>
        <dbReference type="ARBA" id="ARBA00022598"/>
    </source>
</evidence>
<dbReference type="PRINTS" id="PR01039">
    <property type="entry name" value="TRNASYNTHTRP"/>
</dbReference>
<sequence>MEDAKQRIILTGDRPTGKLHLGHLVGSLLNRVKLQDEGKPSSAEGYGRTPPKPLATERGTKQFVMIADVQALTDNADNPQKVRDNVLEVALDNLAVGVDPAKTTLFVQSGVPQIAELTVFFLNLVTLARLKRNPTVKDEMQQKGYGENVPAGFLTYPVSQAADILTFGATLVPVGEDQLPMIEQTNEIVRKFNSNYGEVFKEVAPLVGDAPRLPGIDGKAKMSKSLGNCIYLSDSNEEIREKVMQMYTDPSHVNKNDPGQVSGNVVFAYLDAFDKDKKGLADLKARYGQGGVGDMEVKERLVEVLEDTIAPIRGRHAELREADVIGILRDGTVAARDVADGTLRKVRHAMKIFKI</sequence>
<reference evidence="12 13" key="1">
    <citation type="journal article" date="2016" name="Nat. Commun.">
        <title>Thousands of microbial genomes shed light on interconnected biogeochemical processes in an aquifer system.</title>
        <authorList>
            <person name="Anantharaman K."/>
            <person name="Brown C.T."/>
            <person name="Hug L.A."/>
            <person name="Sharon I."/>
            <person name="Castelle C.J."/>
            <person name="Probst A.J."/>
            <person name="Thomas B.C."/>
            <person name="Singh A."/>
            <person name="Wilkins M.J."/>
            <person name="Karaoz U."/>
            <person name="Brodie E.L."/>
            <person name="Williams K.H."/>
            <person name="Hubbard S.S."/>
            <person name="Banfield J.F."/>
        </authorList>
    </citation>
    <scope>NUCLEOTIDE SEQUENCE [LARGE SCALE GENOMIC DNA]</scope>
</reference>
<dbReference type="AlphaFoldDB" id="A0A1F6EHS7"/>
<evidence type="ECO:0000256" key="6">
    <source>
        <dbReference type="ARBA" id="ARBA00022917"/>
    </source>
</evidence>
<dbReference type="PROSITE" id="PS00178">
    <property type="entry name" value="AA_TRNA_LIGASE_I"/>
    <property type="match status" value="1"/>
</dbReference>
<evidence type="ECO:0000313" key="12">
    <source>
        <dbReference type="EMBL" id="OGG72872.1"/>
    </source>
</evidence>
<evidence type="ECO:0000313" key="13">
    <source>
        <dbReference type="Proteomes" id="UP000177306"/>
    </source>
</evidence>
<comment type="similarity">
    <text evidence="1 10">Belongs to the class-I aminoacyl-tRNA synthetase family.</text>
</comment>
<dbReference type="PANTHER" id="PTHR43766:SF1">
    <property type="entry name" value="TRYPTOPHAN--TRNA LIGASE, MITOCHONDRIAL"/>
    <property type="match status" value="1"/>
</dbReference>
<accession>A0A1F6EHS7</accession>
<evidence type="ECO:0000256" key="9">
    <source>
        <dbReference type="NCBIfam" id="TIGR00233"/>
    </source>
</evidence>
<dbReference type="Proteomes" id="UP000177306">
    <property type="component" value="Unassembled WGS sequence"/>
</dbReference>
<dbReference type="FunFam" id="1.10.240.10:FF:000005">
    <property type="entry name" value="Tryptophan--tRNA ligase"/>
    <property type="match status" value="1"/>
</dbReference>
<feature type="region of interest" description="Disordered" evidence="11">
    <location>
        <begin position="36"/>
        <end position="55"/>
    </location>
</feature>
<dbReference type="InterPro" id="IPR002306">
    <property type="entry name" value="Trp-tRNA-ligase"/>
</dbReference>
<dbReference type="PANTHER" id="PTHR43766">
    <property type="entry name" value="TRYPTOPHAN--TRNA LIGASE, MITOCHONDRIAL"/>
    <property type="match status" value="1"/>
</dbReference>
<dbReference type="InterPro" id="IPR001412">
    <property type="entry name" value="aa-tRNA-synth_I_CS"/>
</dbReference>
<protein>
    <recommendedName>
        <fullName evidence="2 9">Tryptophan--tRNA ligase</fullName>
        <ecNumber evidence="2 9">6.1.1.2</ecNumber>
    </recommendedName>
</protein>
<keyword evidence="7 10" id="KW-0030">Aminoacyl-tRNA synthetase</keyword>
<evidence type="ECO:0000256" key="4">
    <source>
        <dbReference type="ARBA" id="ARBA00022741"/>
    </source>
</evidence>
<dbReference type="GO" id="GO:0004830">
    <property type="term" value="F:tryptophan-tRNA ligase activity"/>
    <property type="evidence" value="ECO:0007669"/>
    <property type="project" value="UniProtKB-UniRule"/>
</dbReference>
<evidence type="ECO:0000256" key="1">
    <source>
        <dbReference type="ARBA" id="ARBA00005594"/>
    </source>
</evidence>
<evidence type="ECO:0000256" key="8">
    <source>
        <dbReference type="ARBA" id="ARBA00049929"/>
    </source>
</evidence>
<keyword evidence="5 10" id="KW-0067">ATP-binding</keyword>
<proteinExistence type="inferred from homology"/>
<organism evidence="12 13">
    <name type="scientific">Candidatus Kaiserbacteria bacterium RIFCSPLOWO2_01_FULL_53_17</name>
    <dbReference type="NCBI Taxonomy" id="1798511"/>
    <lineage>
        <taxon>Bacteria</taxon>
        <taxon>Candidatus Kaiseribacteriota</taxon>
    </lineage>
</organism>
<comment type="catalytic activity">
    <reaction evidence="8">
        <text>tRNA(Trp) + L-tryptophan + ATP = L-tryptophyl-tRNA(Trp) + AMP + diphosphate + H(+)</text>
        <dbReference type="Rhea" id="RHEA:24080"/>
        <dbReference type="Rhea" id="RHEA-COMP:9671"/>
        <dbReference type="Rhea" id="RHEA-COMP:9705"/>
        <dbReference type="ChEBI" id="CHEBI:15378"/>
        <dbReference type="ChEBI" id="CHEBI:30616"/>
        <dbReference type="ChEBI" id="CHEBI:33019"/>
        <dbReference type="ChEBI" id="CHEBI:57912"/>
        <dbReference type="ChEBI" id="CHEBI:78442"/>
        <dbReference type="ChEBI" id="CHEBI:78535"/>
        <dbReference type="ChEBI" id="CHEBI:456215"/>
        <dbReference type="EC" id="6.1.1.2"/>
    </reaction>
</comment>
<evidence type="ECO:0000256" key="2">
    <source>
        <dbReference type="ARBA" id="ARBA00013161"/>
    </source>
</evidence>
<dbReference type="InterPro" id="IPR050203">
    <property type="entry name" value="Trp-tRNA_synthetase"/>
</dbReference>
<dbReference type="Pfam" id="PF00579">
    <property type="entry name" value="tRNA-synt_1b"/>
    <property type="match status" value="1"/>
</dbReference>